<protein>
    <submittedName>
        <fullName evidence="1">Uncharacterized protein</fullName>
    </submittedName>
</protein>
<proteinExistence type="predicted"/>
<dbReference type="AlphaFoldDB" id="A0A0B7KGB5"/>
<sequence length="64" mass="7405">MSMLRICLDGRQLDSEASHHIASRRYSQPALGHRLELFIHKSYESIENHDEVQLDELGRSKSNV</sequence>
<evidence type="ECO:0000313" key="1">
    <source>
        <dbReference type="EMBL" id="CEO53746.1"/>
    </source>
</evidence>
<organism evidence="1">
    <name type="scientific">Bionectria ochroleuca</name>
    <name type="common">Gliocladium roseum</name>
    <dbReference type="NCBI Taxonomy" id="29856"/>
    <lineage>
        <taxon>Eukaryota</taxon>
        <taxon>Fungi</taxon>
        <taxon>Dikarya</taxon>
        <taxon>Ascomycota</taxon>
        <taxon>Pezizomycotina</taxon>
        <taxon>Sordariomycetes</taxon>
        <taxon>Hypocreomycetidae</taxon>
        <taxon>Hypocreales</taxon>
        <taxon>Bionectriaceae</taxon>
        <taxon>Clonostachys</taxon>
    </lineage>
</organism>
<name>A0A0B7KGB5_BIOOC</name>
<accession>A0A0B7KGB5</accession>
<dbReference type="EMBL" id="CDPU01000037">
    <property type="protein sequence ID" value="CEO53746.1"/>
    <property type="molecule type" value="Genomic_DNA"/>
</dbReference>
<gene>
    <name evidence="1" type="ORF">BN869_000009804_1</name>
</gene>
<reference evidence="1" key="1">
    <citation type="submission" date="2015-01" db="EMBL/GenBank/DDBJ databases">
        <authorList>
            <person name="Durling Mikael"/>
        </authorList>
    </citation>
    <scope>NUCLEOTIDE SEQUENCE</scope>
</reference>